<evidence type="ECO:0000313" key="1">
    <source>
        <dbReference type="EMBL" id="JAH17264.1"/>
    </source>
</evidence>
<organism evidence="1">
    <name type="scientific">Anguilla anguilla</name>
    <name type="common">European freshwater eel</name>
    <name type="synonym">Muraena anguilla</name>
    <dbReference type="NCBI Taxonomy" id="7936"/>
    <lineage>
        <taxon>Eukaryota</taxon>
        <taxon>Metazoa</taxon>
        <taxon>Chordata</taxon>
        <taxon>Craniata</taxon>
        <taxon>Vertebrata</taxon>
        <taxon>Euteleostomi</taxon>
        <taxon>Actinopterygii</taxon>
        <taxon>Neopterygii</taxon>
        <taxon>Teleostei</taxon>
        <taxon>Anguilliformes</taxon>
        <taxon>Anguillidae</taxon>
        <taxon>Anguilla</taxon>
    </lineage>
</organism>
<protein>
    <submittedName>
        <fullName evidence="1">Uncharacterized protein</fullName>
    </submittedName>
</protein>
<reference evidence="1" key="1">
    <citation type="submission" date="2014-11" db="EMBL/GenBank/DDBJ databases">
        <authorList>
            <person name="Amaro Gonzalez C."/>
        </authorList>
    </citation>
    <scope>NUCLEOTIDE SEQUENCE</scope>
</reference>
<accession>A0A0E9QKI4</accession>
<reference evidence="1" key="2">
    <citation type="journal article" date="2015" name="Fish Shellfish Immunol.">
        <title>Early steps in the European eel (Anguilla anguilla)-Vibrio vulnificus interaction in the gills: Role of the RtxA13 toxin.</title>
        <authorList>
            <person name="Callol A."/>
            <person name="Pajuelo D."/>
            <person name="Ebbesson L."/>
            <person name="Teles M."/>
            <person name="MacKenzie S."/>
            <person name="Amaro C."/>
        </authorList>
    </citation>
    <scope>NUCLEOTIDE SEQUENCE</scope>
</reference>
<name>A0A0E9QKI4_ANGAN</name>
<dbReference type="EMBL" id="GBXM01091313">
    <property type="protein sequence ID" value="JAH17264.1"/>
    <property type="molecule type" value="Transcribed_RNA"/>
</dbReference>
<sequence>MLIKMHQTTSNSLVAFILGNNMMRFHEVTGIAGPNCLSCRDIYQTTHGQKTGLGNWLQPQEK</sequence>
<dbReference type="AlphaFoldDB" id="A0A0E9QKI4"/>
<proteinExistence type="predicted"/>